<keyword evidence="4" id="KW-0813">Transport</keyword>
<dbReference type="GO" id="GO:0006999">
    <property type="term" value="P:nuclear pore organization"/>
    <property type="evidence" value="ECO:0007669"/>
    <property type="project" value="TreeGrafter"/>
</dbReference>
<keyword evidence="7" id="KW-0653">Protein transport</keyword>
<dbReference type="GO" id="GO:0015031">
    <property type="term" value="P:protein transport"/>
    <property type="evidence" value="ECO:0007669"/>
    <property type="project" value="UniProtKB-KW"/>
</dbReference>
<evidence type="ECO:0000256" key="11">
    <source>
        <dbReference type="ARBA" id="ARBA00023136"/>
    </source>
</evidence>
<evidence type="ECO:0000256" key="12">
    <source>
        <dbReference type="ARBA" id="ARBA00023242"/>
    </source>
</evidence>
<keyword evidence="9" id="KW-0811">Translocation</keyword>
<dbReference type="OrthoDB" id="67850at2759"/>
<evidence type="ECO:0000256" key="8">
    <source>
        <dbReference type="ARBA" id="ARBA00022989"/>
    </source>
</evidence>
<accession>A0A0C2C343</accession>
<evidence type="ECO:0000256" key="3">
    <source>
        <dbReference type="ARBA" id="ARBA00005760"/>
    </source>
</evidence>
<reference evidence="13 14" key="1">
    <citation type="submission" date="2013-12" db="EMBL/GenBank/DDBJ databases">
        <title>Draft genome of the parsitic nematode Ancylostoma duodenale.</title>
        <authorList>
            <person name="Mitreva M."/>
        </authorList>
    </citation>
    <scope>NUCLEOTIDE SEQUENCE [LARGE SCALE GENOMIC DNA]</scope>
    <source>
        <strain evidence="13 14">Zhejiang</strain>
    </source>
</reference>
<comment type="subcellular location">
    <subcellularLocation>
        <location evidence="1">Nucleus membrane</location>
        <topology evidence="1">Multi-pass membrane protein</topology>
    </subcellularLocation>
    <subcellularLocation>
        <location evidence="2">Nucleus</location>
        <location evidence="2">Nuclear pore complex</location>
    </subcellularLocation>
</comment>
<evidence type="ECO:0000256" key="4">
    <source>
        <dbReference type="ARBA" id="ARBA00022448"/>
    </source>
</evidence>
<gene>
    <name evidence="13" type="ORF">ANCDUO_25949</name>
</gene>
<organism evidence="13 14">
    <name type="scientific">Ancylostoma duodenale</name>
    <dbReference type="NCBI Taxonomy" id="51022"/>
    <lineage>
        <taxon>Eukaryota</taxon>
        <taxon>Metazoa</taxon>
        <taxon>Ecdysozoa</taxon>
        <taxon>Nematoda</taxon>
        <taxon>Chromadorea</taxon>
        <taxon>Rhabditida</taxon>
        <taxon>Rhabditina</taxon>
        <taxon>Rhabditomorpha</taxon>
        <taxon>Strongyloidea</taxon>
        <taxon>Ancylostomatidae</taxon>
        <taxon>Ancylostomatinae</taxon>
        <taxon>Ancylostoma</taxon>
    </lineage>
</organism>
<dbReference type="GO" id="GO:0070762">
    <property type="term" value="C:nuclear pore transmembrane ring"/>
    <property type="evidence" value="ECO:0007669"/>
    <property type="project" value="TreeGrafter"/>
</dbReference>
<evidence type="ECO:0000256" key="6">
    <source>
        <dbReference type="ARBA" id="ARBA00022816"/>
    </source>
</evidence>
<evidence type="ECO:0000256" key="9">
    <source>
        <dbReference type="ARBA" id="ARBA00023010"/>
    </source>
</evidence>
<evidence type="ECO:0000256" key="7">
    <source>
        <dbReference type="ARBA" id="ARBA00022927"/>
    </source>
</evidence>
<evidence type="ECO:0000256" key="1">
    <source>
        <dbReference type="ARBA" id="ARBA00004232"/>
    </source>
</evidence>
<dbReference type="GO" id="GO:0030674">
    <property type="term" value="F:protein-macromolecule adaptor activity"/>
    <property type="evidence" value="ECO:0007669"/>
    <property type="project" value="TreeGrafter"/>
</dbReference>
<keyword evidence="5" id="KW-0812">Transmembrane</keyword>
<keyword evidence="14" id="KW-1185">Reference proteome</keyword>
<comment type="similarity">
    <text evidence="3">Belongs to the NDC1 family.</text>
</comment>
<dbReference type="GO" id="GO:0051028">
    <property type="term" value="P:mRNA transport"/>
    <property type="evidence" value="ECO:0007669"/>
    <property type="project" value="UniProtKB-KW"/>
</dbReference>
<evidence type="ECO:0000256" key="10">
    <source>
        <dbReference type="ARBA" id="ARBA00023132"/>
    </source>
</evidence>
<evidence type="ECO:0000256" key="2">
    <source>
        <dbReference type="ARBA" id="ARBA00004567"/>
    </source>
</evidence>
<keyword evidence="12" id="KW-0539">Nucleus</keyword>
<dbReference type="Pfam" id="PF09531">
    <property type="entry name" value="Ndc1_Nup"/>
    <property type="match status" value="1"/>
</dbReference>
<protein>
    <submittedName>
        <fullName evidence="13">Uncharacterized protein</fullName>
    </submittedName>
</protein>
<keyword evidence="11" id="KW-0472">Membrane</keyword>
<dbReference type="AlphaFoldDB" id="A0A0C2C343"/>
<evidence type="ECO:0000313" key="14">
    <source>
        <dbReference type="Proteomes" id="UP000054047"/>
    </source>
</evidence>
<dbReference type="InterPro" id="IPR019049">
    <property type="entry name" value="Nucleoporin_prot_Ndc1/Nup"/>
</dbReference>
<keyword evidence="8" id="KW-1133">Transmembrane helix</keyword>
<dbReference type="GO" id="GO:0031965">
    <property type="term" value="C:nuclear membrane"/>
    <property type="evidence" value="ECO:0007669"/>
    <property type="project" value="UniProtKB-SubCell"/>
</dbReference>
<proteinExistence type="inferred from homology"/>
<dbReference type="PANTHER" id="PTHR13269:SF6">
    <property type="entry name" value="NUCLEOPORIN NDC1"/>
    <property type="match status" value="1"/>
</dbReference>
<sequence length="170" mass="19328">MSRQLVMKPIEWRMFQPISFLLPPPFVVHTPTPEQTRTLTNVLDSQDGLLKLFAFTDLRRIAWTDRNRRLEVFSLSQPGGHPRNWTNVSTTCINILERIRSDLEQPPVSDEYPIPPTSIISGGELGTRTVASSRLPGGPCLDGDMADMSEEDLVEVDREMLMMPHKSRKQ</sequence>
<keyword evidence="6" id="KW-0509">mRNA transport</keyword>
<dbReference type="PANTHER" id="PTHR13269">
    <property type="entry name" value="NUCLEOPORIN NDC1"/>
    <property type="match status" value="1"/>
</dbReference>
<name>A0A0C2C343_9BILA</name>
<feature type="non-terminal residue" evidence="13">
    <location>
        <position position="170"/>
    </location>
</feature>
<evidence type="ECO:0000256" key="5">
    <source>
        <dbReference type="ARBA" id="ARBA00022692"/>
    </source>
</evidence>
<evidence type="ECO:0000313" key="13">
    <source>
        <dbReference type="EMBL" id="KIH44037.1"/>
    </source>
</evidence>
<keyword evidence="10" id="KW-0906">Nuclear pore complex</keyword>
<dbReference type="Proteomes" id="UP000054047">
    <property type="component" value="Unassembled WGS sequence"/>
</dbReference>
<dbReference type="EMBL" id="KN780779">
    <property type="protein sequence ID" value="KIH44037.1"/>
    <property type="molecule type" value="Genomic_DNA"/>
</dbReference>